<evidence type="ECO:0000313" key="11">
    <source>
        <dbReference type="Proteomes" id="UP000617531"/>
    </source>
</evidence>
<sequence length="558" mass="60174">MSGGVRTTAGPRKRGRVASGILSAQLLISGPLLVVIIALLFVSPSVYSSPVVFGMVFFFFALTAVSALVPWDSIPRLWGALLPFANLAGILVLREFDPQTGVGLLVVLPIIWIARTFGSTLTIAGVAGTILAMWGTRLLRGSPITWNDFVTFVVVPVLVGFVAGAIYVSSARGRAQAKLLRQHSSMVQVALEKASRQEGVLNELLNAVDFGVIAFDRTGTVTFVNRAQRQYLTDFGTPADAVVHPVIYQADGVTLYTEDDRPLNRALSGQAFDNLIIWVGEPGERRAAHSVSSRILHDREGEYDGGVIVLTDITKELEAVRARDDLIGSVSHELRSPLTSILGYLDLARDDDQLDEETRRMIDVAYANSERLLVIVTDLLRAASDADQQLAMSFTAGDVAQIARDSVEAHRVMAEEREVELVMDGADSAVAAIDPMRMRQVLDNLITNAIKYNREWGTVTVAVEPGAGGVSVEVRDTGQGIPEADLPRIFDRFYRTKSAKSSATVGTGLGLSITREIVHRHGGHLTVTSELGIGTTFRVTVPTERESSANAGARSVAA</sequence>
<dbReference type="SUPFAM" id="SSF47384">
    <property type="entry name" value="Homodimeric domain of signal transducing histidine kinase"/>
    <property type="match status" value="1"/>
</dbReference>
<dbReference type="Pfam" id="PF08448">
    <property type="entry name" value="PAS_4"/>
    <property type="match status" value="1"/>
</dbReference>
<dbReference type="GO" id="GO:0000155">
    <property type="term" value="F:phosphorelay sensor kinase activity"/>
    <property type="evidence" value="ECO:0007669"/>
    <property type="project" value="InterPro"/>
</dbReference>
<dbReference type="Gene3D" id="3.30.450.20">
    <property type="entry name" value="PAS domain"/>
    <property type="match status" value="1"/>
</dbReference>
<dbReference type="Gene3D" id="1.10.287.130">
    <property type="match status" value="1"/>
</dbReference>
<dbReference type="InterPro" id="IPR003661">
    <property type="entry name" value="HisK_dim/P_dom"/>
</dbReference>
<dbReference type="EMBL" id="BNAI01000001">
    <property type="protein sequence ID" value="GHF09345.1"/>
    <property type="molecule type" value="Genomic_DNA"/>
</dbReference>
<dbReference type="SMART" id="SM00388">
    <property type="entry name" value="HisKA"/>
    <property type="match status" value="1"/>
</dbReference>
<dbReference type="FunFam" id="3.30.565.10:FF:000006">
    <property type="entry name" value="Sensor histidine kinase WalK"/>
    <property type="match status" value="1"/>
</dbReference>
<dbReference type="PANTHER" id="PTHR43047:SF72">
    <property type="entry name" value="OSMOSENSING HISTIDINE PROTEIN KINASE SLN1"/>
    <property type="match status" value="1"/>
</dbReference>
<feature type="transmembrane region" description="Helical" evidence="8">
    <location>
        <begin position="51"/>
        <end position="71"/>
    </location>
</feature>
<dbReference type="SUPFAM" id="SSF55874">
    <property type="entry name" value="ATPase domain of HSP90 chaperone/DNA topoisomerase II/histidine kinase"/>
    <property type="match status" value="1"/>
</dbReference>
<comment type="catalytic activity">
    <reaction evidence="1">
        <text>ATP + protein L-histidine = ADP + protein N-phospho-L-histidine.</text>
        <dbReference type="EC" id="2.7.13.3"/>
    </reaction>
</comment>
<keyword evidence="8" id="KW-1133">Transmembrane helix</keyword>
<keyword evidence="11" id="KW-1185">Reference proteome</keyword>
<dbReference type="Pfam" id="PF00512">
    <property type="entry name" value="HisKA"/>
    <property type="match status" value="1"/>
</dbReference>
<dbReference type="InterPro" id="IPR036890">
    <property type="entry name" value="HATPase_C_sf"/>
</dbReference>
<dbReference type="GO" id="GO:0009927">
    <property type="term" value="F:histidine phosphotransfer kinase activity"/>
    <property type="evidence" value="ECO:0007669"/>
    <property type="project" value="TreeGrafter"/>
</dbReference>
<keyword evidence="7" id="KW-0902">Two-component regulatory system</keyword>
<feature type="domain" description="Histidine kinase" evidence="9">
    <location>
        <begin position="329"/>
        <end position="545"/>
    </location>
</feature>
<evidence type="ECO:0000256" key="6">
    <source>
        <dbReference type="ARBA" id="ARBA00022777"/>
    </source>
</evidence>
<feature type="transmembrane region" description="Helical" evidence="8">
    <location>
        <begin position="77"/>
        <end position="93"/>
    </location>
</feature>
<evidence type="ECO:0000256" key="3">
    <source>
        <dbReference type="ARBA" id="ARBA00012438"/>
    </source>
</evidence>
<dbReference type="Pfam" id="PF02518">
    <property type="entry name" value="HATPase_c"/>
    <property type="match status" value="1"/>
</dbReference>
<dbReference type="PANTHER" id="PTHR43047">
    <property type="entry name" value="TWO-COMPONENT HISTIDINE PROTEIN KINASE"/>
    <property type="match status" value="1"/>
</dbReference>
<organism evidence="10 11">
    <name type="scientific">Pseudolysinimonas yzui</name>
    <dbReference type="NCBI Taxonomy" id="2708254"/>
    <lineage>
        <taxon>Bacteria</taxon>
        <taxon>Bacillati</taxon>
        <taxon>Actinomycetota</taxon>
        <taxon>Actinomycetes</taxon>
        <taxon>Micrococcales</taxon>
        <taxon>Microbacteriaceae</taxon>
        <taxon>Pseudolysinimonas</taxon>
    </lineage>
</organism>
<dbReference type="Proteomes" id="UP000617531">
    <property type="component" value="Unassembled WGS sequence"/>
</dbReference>
<keyword evidence="6 10" id="KW-0418">Kinase</keyword>
<evidence type="ECO:0000256" key="5">
    <source>
        <dbReference type="ARBA" id="ARBA00022679"/>
    </source>
</evidence>
<keyword evidence="5" id="KW-0808">Transferase</keyword>
<feature type="transmembrane region" description="Helical" evidence="8">
    <location>
        <begin position="105"/>
        <end position="134"/>
    </location>
</feature>
<evidence type="ECO:0000256" key="1">
    <source>
        <dbReference type="ARBA" id="ARBA00000085"/>
    </source>
</evidence>
<dbReference type="Gene3D" id="3.30.565.10">
    <property type="entry name" value="Histidine kinase-like ATPase, C-terminal domain"/>
    <property type="match status" value="1"/>
</dbReference>
<dbReference type="InterPro" id="IPR035965">
    <property type="entry name" value="PAS-like_dom_sf"/>
</dbReference>
<dbReference type="InterPro" id="IPR036097">
    <property type="entry name" value="HisK_dim/P_sf"/>
</dbReference>
<keyword evidence="8" id="KW-0812">Transmembrane</keyword>
<dbReference type="PRINTS" id="PR00344">
    <property type="entry name" value="BCTRLSENSOR"/>
</dbReference>
<feature type="transmembrane region" description="Helical" evidence="8">
    <location>
        <begin position="149"/>
        <end position="168"/>
    </location>
</feature>
<gene>
    <name evidence="10" type="ORF">GCM10011600_07930</name>
</gene>
<feature type="transmembrane region" description="Helical" evidence="8">
    <location>
        <begin position="20"/>
        <end position="42"/>
    </location>
</feature>
<dbReference type="CDD" id="cd00075">
    <property type="entry name" value="HATPase"/>
    <property type="match status" value="1"/>
</dbReference>
<evidence type="ECO:0000256" key="7">
    <source>
        <dbReference type="ARBA" id="ARBA00023012"/>
    </source>
</evidence>
<dbReference type="AlphaFoldDB" id="A0A8J3GP69"/>
<dbReference type="CDD" id="cd00082">
    <property type="entry name" value="HisKA"/>
    <property type="match status" value="1"/>
</dbReference>
<keyword evidence="8" id="KW-0472">Membrane</keyword>
<dbReference type="InterPro" id="IPR003594">
    <property type="entry name" value="HATPase_dom"/>
</dbReference>
<proteinExistence type="predicted"/>
<keyword evidence="4" id="KW-0597">Phosphoprotein</keyword>
<protein>
    <recommendedName>
        <fullName evidence="3">histidine kinase</fullName>
        <ecNumber evidence="3">2.7.13.3</ecNumber>
    </recommendedName>
</protein>
<evidence type="ECO:0000259" key="9">
    <source>
        <dbReference type="PROSITE" id="PS50109"/>
    </source>
</evidence>
<dbReference type="InterPro" id="IPR013656">
    <property type="entry name" value="PAS_4"/>
</dbReference>
<dbReference type="GO" id="GO:0005886">
    <property type="term" value="C:plasma membrane"/>
    <property type="evidence" value="ECO:0007669"/>
    <property type="project" value="UniProtKB-SubCell"/>
</dbReference>
<dbReference type="EC" id="2.7.13.3" evidence="3"/>
<dbReference type="SMART" id="SM00387">
    <property type="entry name" value="HATPase_c"/>
    <property type="match status" value="1"/>
</dbReference>
<comment type="caution">
    <text evidence="10">The sequence shown here is derived from an EMBL/GenBank/DDBJ whole genome shotgun (WGS) entry which is preliminary data.</text>
</comment>
<accession>A0A8J3GP69</accession>
<comment type="subcellular location">
    <subcellularLocation>
        <location evidence="2">Cell membrane</location>
    </subcellularLocation>
</comment>
<evidence type="ECO:0000313" key="10">
    <source>
        <dbReference type="EMBL" id="GHF09345.1"/>
    </source>
</evidence>
<dbReference type="InterPro" id="IPR005467">
    <property type="entry name" value="His_kinase_dom"/>
</dbReference>
<dbReference type="PROSITE" id="PS50109">
    <property type="entry name" value="HIS_KIN"/>
    <property type="match status" value="1"/>
</dbReference>
<dbReference type="InterPro" id="IPR004358">
    <property type="entry name" value="Sig_transdc_His_kin-like_C"/>
</dbReference>
<reference evidence="10" key="1">
    <citation type="journal article" date="2014" name="Int. J. Syst. Evol. Microbiol.">
        <title>Complete genome sequence of Corynebacterium casei LMG S-19264T (=DSM 44701T), isolated from a smear-ripened cheese.</title>
        <authorList>
            <consortium name="US DOE Joint Genome Institute (JGI-PGF)"/>
            <person name="Walter F."/>
            <person name="Albersmeier A."/>
            <person name="Kalinowski J."/>
            <person name="Ruckert C."/>
        </authorList>
    </citation>
    <scope>NUCLEOTIDE SEQUENCE</scope>
    <source>
        <strain evidence="10">CGMCC 1.16548</strain>
    </source>
</reference>
<evidence type="ECO:0000256" key="4">
    <source>
        <dbReference type="ARBA" id="ARBA00022553"/>
    </source>
</evidence>
<reference evidence="10" key="2">
    <citation type="submission" date="2020-09" db="EMBL/GenBank/DDBJ databases">
        <authorList>
            <person name="Sun Q."/>
            <person name="Zhou Y."/>
        </authorList>
    </citation>
    <scope>NUCLEOTIDE SEQUENCE</scope>
    <source>
        <strain evidence="10">CGMCC 1.16548</strain>
    </source>
</reference>
<dbReference type="SUPFAM" id="SSF55785">
    <property type="entry name" value="PYP-like sensor domain (PAS domain)"/>
    <property type="match status" value="1"/>
</dbReference>
<evidence type="ECO:0000256" key="2">
    <source>
        <dbReference type="ARBA" id="ARBA00004236"/>
    </source>
</evidence>
<evidence type="ECO:0000256" key="8">
    <source>
        <dbReference type="SAM" id="Phobius"/>
    </source>
</evidence>
<name>A0A8J3GP69_9MICO</name>